<organism evidence="6 7">
    <name type="scientific">Bradyrhizobium retamae</name>
    <dbReference type="NCBI Taxonomy" id="1300035"/>
    <lineage>
        <taxon>Bacteria</taxon>
        <taxon>Pseudomonadati</taxon>
        <taxon>Pseudomonadota</taxon>
        <taxon>Alphaproteobacteria</taxon>
        <taxon>Hyphomicrobiales</taxon>
        <taxon>Nitrobacteraceae</taxon>
        <taxon>Bradyrhizobium</taxon>
    </lineage>
</organism>
<dbReference type="Proteomes" id="UP000052023">
    <property type="component" value="Unassembled WGS sequence"/>
</dbReference>
<protein>
    <recommendedName>
        <fullName evidence="5">Ubiquitin-like protease family profile domain-containing protein</fullName>
    </recommendedName>
</protein>
<dbReference type="PANTHER" id="PTHR46468">
    <property type="entry name" value="SENTRIN-SPECIFIC PROTEASE 8"/>
    <property type="match status" value="1"/>
</dbReference>
<evidence type="ECO:0000256" key="4">
    <source>
        <dbReference type="SAM" id="MobiDB-lite"/>
    </source>
</evidence>
<dbReference type="PROSITE" id="PS50600">
    <property type="entry name" value="ULP_PROTEASE"/>
    <property type="match status" value="1"/>
</dbReference>
<evidence type="ECO:0000256" key="1">
    <source>
        <dbReference type="ARBA" id="ARBA00022670"/>
    </source>
</evidence>
<dbReference type="GO" id="GO:0008234">
    <property type="term" value="F:cysteine-type peptidase activity"/>
    <property type="evidence" value="ECO:0007669"/>
    <property type="project" value="UniProtKB-KW"/>
</dbReference>
<name>A0A0R3NBJ4_9BRAD</name>
<dbReference type="EMBL" id="LLYA01000030">
    <property type="protein sequence ID" value="KRR29402.1"/>
    <property type="molecule type" value="Genomic_DNA"/>
</dbReference>
<dbReference type="GO" id="GO:0019784">
    <property type="term" value="F:deNEDDylase activity"/>
    <property type="evidence" value="ECO:0007669"/>
    <property type="project" value="InterPro"/>
</dbReference>
<dbReference type="Gene3D" id="3.40.395.10">
    <property type="entry name" value="Adenoviral Proteinase, Chain A"/>
    <property type="match status" value="1"/>
</dbReference>
<keyword evidence="2" id="KW-0378">Hydrolase</keyword>
<evidence type="ECO:0000259" key="5">
    <source>
        <dbReference type="PROSITE" id="PS50600"/>
    </source>
</evidence>
<evidence type="ECO:0000313" key="6">
    <source>
        <dbReference type="EMBL" id="KRR29402.1"/>
    </source>
</evidence>
<sequence>MLGPRGRLDSQFIHHPRPSSAPDAQIGALATGASSSRDRSGRVLDAEQWLGDEHIQRDYELLAQELGRSDPNLATRTRFVDPLIAFQLSHGADSDALRAFHRLVDDRNGNDIADFLFLPVSDASPTDRARRGDHWSLLLIDRRDRERPVAYHYDSARGFNDRPAQRLAERLGANLHAASMRQQNNGYDCGVFVVDGTRALVGRLAVRRQVDLNLDNLVVDRRALQNRLRG</sequence>
<comment type="caution">
    <text evidence="6">The sequence shown here is derived from an EMBL/GenBank/DDBJ whole genome shotgun (WGS) entry which is preliminary data.</text>
</comment>
<feature type="domain" description="Ubiquitin-like protease family profile" evidence="5">
    <location>
        <begin position="34"/>
        <end position="200"/>
    </location>
</feature>
<dbReference type="AlphaFoldDB" id="A0A0R3NBJ4"/>
<dbReference type="InterPro" id="IPR003653">
    <property type="entry name" value="Peptidase_C48_C"/>
</dbReference>
<dbReference type="Pfam" id="PF02902">
    <property type="entry name" value="Peptidase_C48"/>
    <property type="match status" value="1"/>
</dbReference>
<gene>
    <name evidence="6" type="ORF">CQ13_38670</name>
</gene>
<reference evidence="6 7" key="1">
    <citation type="submission" date="2014-03" db="EMBL/GenBank/DDBJ databases">
        <title>Bradyrhizobium valentinum sp. nov., isolated from effective nodules of Lupinus mariae-josephae, a lupine endemic of basic-lime soils in Eastern Spain.</title>
        <authorList>
            <person name="Duran D."/>
            <person name="Rey L."/>
            <person name="Navarro A."/>
            <person name="Busquets A."/>
            <person name="Imperial J."/>
            <person name="Ruiz-Argueso T."/>
        </authorList>
    </citation>
    <scope>NUCLEOTIDE SEQUENCE [LARGE SCALE GENOMIC DNA]</scope>
    <source>
        <strain evidence="6 7">Ro19</strain>
    </source>
</reference>
<dbReference type="GO" id="GO:0006508">
    <property type="term" value="P:proteolysis"/>
    <property type="evidence" value="ECO:0007669"/>
    <property type="project" value="UniProtKB-KW"/>
</dbReference>
<keyword evidence="1" id="KW-0645">Protease</keyword>
<dbReference type="GO" id="GO:0000338">
    <property type="term" value="P:protein deneddylation"/>
    <property type="evidence" value="ECO:0007669"/>
    <property type="project" value="TreeGrafter"/>
</dbReference>
<dbReference type="InterPro" id="IPR038765">
    <property type="entry name" value="Papain-like_cys_pep_sf"/>
</dbReference>
<dbReference type="PANTHER" id="PTHR46468:SF1">
    <property type="entry name" value="SENTRIN-SPECIFIC PROTEASE 8"/>
    <property type="match status" value="1"/>
</dbReference>
<feature type="region of interest" description="Disordered" evidence="4">
    <location>
        <begin position="1"/>
        <end position="41"/>
    </location>
</feature>
<evidence type="ECO:0000313" key="7">
    <source>
        <dbReference type="Proteomes" id="UP000052023"/>
    </source>
</evidence>
<keyword evidence="7" id="KW-1185">Reference proteome</keyword>
<dbReference type="SUPFAM" id="SSF54001">
    <property type="entry name" value="Cysteine proteinases"/>
    <property type="match status" value="1"/>
</dbReference>
<evidence type="ECO:0000256" key="2">
    <source>
        <dbReference type="ARBA" id="ARBA00022801"/>
    </source>
</evidence>
<dbReference type="InterPro" id="IPR044613">
    <property type="entry name" value="Nep1/2-like"/>
</dbReference>
<proteinExistence type="predicted"/>
<keyword evidence="3" id="KW-0788">Thiol protease</keyword>
<accession>A0A0R3NBJ4</accession>
<evidence type="ECO:0000256" key="3">
    <source>
        <dbReference type="ARBA" id="ARBA00022807"/>
    </source>
</evidence>